<name>A0ACD5C504_9SPHI</name>
<proteinExistence type="predicted"/>
<evidence type="ECO:0000313" key="2">
    <source>
        <dbReference type="Proteomes" id="UP001485301"/>
    </source>
</evidence>
<dbReference type="EMBL" id="CP151087">
    <property type="protein sequence ID" value="WZN56968.1"/>
    <property type="molecule type" value="Genomic_DNA"/>
</dbReference>
<dbReference type="Proteomes" id="UP001485301">
    <property type="component" value="Chromosome"/>
</dbReference>
<gene>
    <name evidence="1" type="ORF">AACH28_05375</name>
</gene>
<organism evidence="1 2">
    <name type="scientific">Sphingobacterium thalpophilum</name>
    <dbReference type="NCBI Taxonomy" id="259"/>
    <lineage>
        <taxon>Bacteria</taxon>
        <taxon>Pseudomonadati</taxon>
        <taxon>Bacteroidota</taxon>
        <taxon>Sphingobacteriia</taxon>
        <taxon>Sphingobacteriales</taxon>
        <taxon>Sphingobacteriaceae</taxon>
        <taxon>Sphingobacterium</taxon>
    </lineage>
</organism>
<accession>A0ACD5C504</accession>
<keyword evidence="2" id="KW-1185">Reference proteome</keyword>
<evidence type="ECO:0000313" key="1">
    <source>
        <dbReference type="EMBL" id="WZN56968.1"/>
    </source>
</evidence>
<sequence length="72" mass="8318">MDIKEKIGKHLKKLRTNKGLTQEKLSYESEVDKTYISEVENGKRNISVINLEKLITTMGSTVKDFFNHNDFA</sequence>
<reference evidence="1" key="1">
    <citation type="submission" date="2024-04" db="EMBL/GenBank/DDBJ databases">
        <title>Complete genome sequence of Sphingobacterium thalpophiium BAA-1094.</title>
        <authorList>
            <person name="Adaikpoh B.I."/>
        </authorList>
    </citation>
    <scope>NUCLEOTIDE SEQUENCE</scope>
    <source>
        <strain evidence="1">BAA-1094</strain>
    </source>
</reference>
<protein>
    <submittedName>
        <fullName evidence="1">Helix-turn-helix transcriptional regulator</fullName>
    </submittedName>
</protein>